<dbReference type="InterPro" id="IPR050134">
    <property type="entry name" value="NAD-dep_sirtuin_deacylases"/>
</dbReference>
<dbReference type="GO" id="GO:0017136">
    <property type="term" value="F:histone deacetylase activity, NAD-dependent"/>
    <property type="evidence" value="ECO:0007669"/>
    <property type="project" value="TreeGrafter"/>
</dbReference>
<dbReference type="InterPro" id="IPR029035">
    <property type="entry name" value="DHS-like_NAD/FAD-binding_dom"/>
</dbReference>
<keyword evidence="2" id="KW-0808">Transferase</keyword>
<dbReference type="Gene3D" id="3.40.50.1220">
    <property type="entry name" value="TPP-binding domain"/>
    <property type="match status" value="1"/>
</dbReference>
<evidence type="ECO:0000313" key="7">
    <source>
        <dbReference type="Proteomes" id="UP000241769"/>
    </source>
</evidence>
<dbReference type="InterPro" id="IPR026590">
    <property type="entry name" value="Ssirtuin_cat_dom"/>
</dbReference>
<dbReference type="PANTHER" id="PTHR11085">
    <property type="entry name" value="NAD-DEPENDENT PROTEIN DEACYLASE SIRTUIN-5, MITOCHONDRIAL-RELATED"/>
    <property type="match status" value="1"/>
</dbReference>
<dbReference type="InterPro" id="IPR026591">
    <property type="entry name" value="Sirtuin_cat_small_dom_sf"/>
</dbReference>
<comment type="similarity">
    <text evidence="1">Belongs to the sirtuin family.</text>
</comment>
<accession>A0A2P6NJJ7</accession>
<dbReference type="InterPro" id="IPR003000">
    <property type="entry name" value="Sirtuin"/>
</dbReference>
<sequence>MSDRYREAARSIQEADAILVTAGAGMGVDSGLPDFRGQEGFWKAYPMAQRLGLRFEQLANPMGFYGHRLNLYRQTIPHQGFHILRDIIRTKEKGGFVFTTNVDGQFQRAGFEDDRIVEIHGSIDHLQCTNGNDCPGTGSITRLDDAIRITINEENLEADLTSVPKCPHAKCGSMMRPNILMFNDWQWQSDRTDDQNEEFKSWLKHLQINDKRITVIDIGSGTAIPTARRKAESVARDFDGTLIRINPREPEIPSGVRGFSFSCGAVEALTRMKEMMIV</sequence>
<name>A0A2P6NJJ7_9EUKA</name>
<dbReference type="PANTHER" id="PTHR11085:SF10">
    <property type="entry name" value="NAD-DEPENDENT PROTEIN DEACYLASE SIRTUIN-5, MITOCHONDRIAL-RELATED"/>
    <property type="match status" value="1"/>
</dbReference>
<dbReference type="Pfam" id="PF02146">
    <property type="entry name" value="SIR2"/>
    <property type="match status" value="1"/>
</dbReference>
<feature type="domain" description="Deacetylase sirtuin-type" evidence="5">
    <location>
        <begin position="1"/>
        <end position="278"/>
    </location>
</feature>
<evidence type="ECO:0000256" key="3">
    <source>
        <dbReference type="ARBA" id="ARBA00023027"/>
    </source>
</evidence>
<evidence type="ECO:0000313" key="6">
    <source>
        <dbReference type="EMBL" id="PRP84121.1"/>
    </source>
</evidence>
<evidence type="ECO:0000256" key="4">
    <source>
        <dbReference type="PROSITE-ProRule" id="PRU00236"/>
    </source>
</evidence>
<dbReference type="AlphaFoldDB" id="A0A2P6NJJ7"/>
<dbReference type="Proteomes" id="UP000241769">
    <property type="component" value="Unassembled WGS sequence"/>
</dbReference>
<comment type="caution">
    <text evidence="4">Lacks conserved residue(s) required for the propagation of feature annotation.</text>
</comment>
<dbReference type="OrthoDB" id="424302at2759"/>
<dbReference type="SUPFAM" id="SSF52467">
    <property type="entry name" value="DHS-like NAD/FAD-binding domain"/>
    <property type="match status" value="1"/>
</dbReference>
<keyword evidence="3" id="KW-0520">NAD</keyword>
<dbReference type="STRING" id="1890364.A0A2P6NJJ7"/>
<dbReference type="Gene3D" id="3.30.1600.10">
    <property type="entry name" value="SIR2/SIRT2 'Small Domain"/>
    <property type="match status" value="1"/>
</dbReference>
<comment type="caution">
    <text evidence="6">The sequence shown here is derived from an EMBL/GenBank/DDBJ whole genome shotgun (WGS) entry which is preliminary data.</text>
</comment>
<dbReference type="GO" id="GO:0070403">
    <property type="term" value="F:NAD+ binding"/>
    <property type="evidence" value="ECO:0007669"/>
    <property type="project" value="InterPro"/>
</dbReference>
<keyword evidence="7" id="KW-1185">Reference proteome</keyword>
<protein>
    <submittedName>
        <fullName evidence="6">Silent information regulator protein Sir2</fullName>
    </submittedName>
</protein>
<proteinExistence type="inferred from homology"/>
<reference evidence="6 7" key="1">
    <citation type="journal article" date="2018" name="Genome Biol. Evol.">
        <title>Multiple Roots of Fruiting Body Formation in Amoebozoa.</title>
        <authorList>
            <person name="Hillmann F."/>
            <person name="Forbes G."/>
            <person name="Novohradska S."/>
            <person name="Ferling I."/>
            <person name="Riege K."/>
            <person name="Groth M."/>
            <person name="Westermann M."/>
            <person name="Marz M."/>
            <person name="Spaller T."/>
            <person name="Winckler T."/>
            <person name="Schaap P."/>
            <person name="Glockner G."/>
        </authorList>
    </citation>
    <scope>NUCLEOTIDE SEQUENCE [LARGE SCALE GENOMIC DNA]</scope>
    <source>
        <strain evidence="6 7">Jena</strain>
    </source>
</reference>
<dbReference type="EMBL" id="MDYQ01000069">
    <property type="protein sequence ID" value="PRP84121.1"/>
    <property type="molecule type" value="Genomic_DNA"/>
</dbReference>
<dbReference type="InParanoid" id="A0A2P6NJJ7"/>
<organism evidence="6 7">
    <name type="scientific">Planoprotostelium fungivorum</name>
    <dbReference type="NCBI Taxonomy" id="1890364"/>
    <lineage>
        <taxon>Eukaryota</taxon>
        <taxon>Amoebozoa</taxon>
        <taxon>Evosea</taxon>
        <taxon>Variosea</taxon>
        <taxon>Cavosteliida</taxon>
        <taxon>Cavosteliaceae</taxon>
        <taxon>Planoprotostelium</taxon>
    </lineage>
</organism>
<evidence type="ECO:0000259" key="5">
    <source>
        <dbReference type="PROSITE" id="PS50305"/>
    </source>
</evidence>
<gene>
    <name evidence="6" type="ORF">PROFUN_04112</name>
</gene>
<evidence type="ECO:0000256" key="1">
    <source>
        <dbReference type="ARBA" id="ARBA00006988"/>
    </source>
</evidence>
<evidence type="ECO:0000256" key="2">
    <source>
        <dbReference type="ARBA" id="ARBA00022679"/>
    </source>
</evidence>
<dbReference type="PROSITE" id="PS50305">
    <property type="entry name" value="SIRTUIN"/>
    <property type="match status" value="1"/>
</dbReference>
<dbReference type="GO" id="GO:0005634">
    <property type="term" value="C:nucleus"/>
    <property type="evidence" value="ECO:0007669"/>
    <property type="project" value="TreeGrafter"/>
</dbReference>